<dbReference type="PANTHER" id="PTHR35333">
    <property type="entry name" value="BETA-LACTAMASE"/>
    <property type="match status" value="1"/>
</dbReference>
<keyword evidence="3" id="KW-1185">Reference proteome</keyword>
<reference evidence="2" key="1">
    <citation type="submission" date="2020-11" db="EMBL/GenBank/DDBJ databases">
        <title>Sequencing the genomes of 1000 actinobacteria strains.</title>
        <authorList>
            <person name="Klenk H.-P."/>
        </authorList>
    </citation>
    <scope>NUCLEOTIDE SEQUENCE</scope>
    <source>
        <strain evidence="2">DSM 43175</strain>
    </source>
</reference>
<dbReference type="SUPFAM" id="SSF56601">
    <property type="entry name" value="beta-lactamase/transpeptidase-like"/>
    <property type="match status" value="1"/>
</dbReference>
<dbReference type="AlphaFoldDB" id="A0A931DSF4"/>
<dbReference type="PROSITE" id="PS51257">
    <property type="entry name" value="PROKAR_LIPOPROTEIN"/>
    <property type="match status" value="1"/>
</dbReference>
<comment type="caution">
    <text evidence="2">The sequence shown here is derived from an EMBL/GenBank/DDBJ whole genome shotgun (WGS) entry which is preliminary data.</text>
</comment>
<dbReference type="GO" id="GO:0030655">
    <property type="term" value="P:beta-lactam antibiotic catabolic process"/>
    <property type="evidence" value="ECO:0007669"/>
    <property type="project" value="InterPro"/>
</dbReference>
<feature type="domain" description="Beta-lactamase class A catalytic" evidence="1">
    <location>
        <begin position="187"/>
        <end position="437"/>
    </location>
</feature>
<dbReference type="RefSeq" id="WP_197014120.1">
    <property type="nucleotide sequence ID" value="NZ_BAABES010000002.1"/>
</dbReference>
<dbReference type="Gene3D" id="3.40.710.10">
    <property type="entry name" value="DD-peptidase/beta-lactamase superfamily"/>
    <property type="match status" value="1"/>
</dbReference>
<dbReference type="Proteomes" id="UP000614047">
    <property type="component" value="Unassembled WGS sequence"/>
</dbReference>
<gene>
    <name evidence="2" type="ORF">IW256_005966</name>
</gene>
<evidence type="ECO:0000259" key="1">
    <source>
        <dbReference type="Pfam" id="PF13354"/>
    </source>
</evidence>
<dbReference type="GO" id="GO:0008800">
    <property type="term" value="F:beta-lactamase activity"/>
    <property type="evidence" value="ECO:0007669"/>
    <property type="project" value="InterPro"/>
</dbReference>
<dbReference type="Pfam" id="PF13354">
    <property type="entry name" value="Beta-lactamase2"/>
    <property type="match status" value="1"/>
</dbReference>
<dbReference type="InterPro" id="IPR045155">
    <property type="entry name" value="Beta-lactam_cat"/>
</dbReference>
<dbReference type="InterPro" id="IPR012338">
    <property type="entry name" value="Beta-lactam/transpept-like"/>
</dbReference>
<dbReference type="GO" id="GO:0046677">
    <property type="term" value="P:response to antibiotic"/>
    <property type="evidence" value="ECO:0007669"/>
    <property type="project" value="InterPro"/>
</dbReference>
<dbReference type="InterPro" id="IPR000871">
    <property type="entry name" value="Beta-lactam_class-A"/>
</dbReference>
<proteinExistence type="predicted"/>
<protein>
    <recommendedName>
        <fullName evidence="1">Beta-lactamase class A catalytic domain-containing protein</fullName>
    </recommendedName>
</protein>
<evidence type="ECO:0000313" key="3">
    <source>
        <dbReference type="Proteomes" id="UP000614047"/>
    </source>
</evidence>
<accession>A0A931DSF4</accession>
<dbReference type="PANTHER" id="PTHR35333:SF3">
    <property type="entry name" value="BETA-LACTAMASE-TYPE TRANSPEPTIDASE FOLD CONTAINING PROTEIN"/>
    <property type="match status" value="1"/>
</dbReference>
<evidence type="ECO:0000313" key="2">
    <source>
        <dbReference type="EMBL" id="MBG6091853.1"/>
    </source>
</evidence>
<name>A0A931DSF4_9ACTN</name>
<dbReference type="EMBL" id="JADOUA010000001">
    <property type="protein sequence ID" value="MBG6091853.1"/>
    <property type="molecule type" value="Genomic_DNA"/>
</dbReference>
<sequence>MGRPWGRGAIGLLTAAALVGCGAGAGQVDAQRVARAAPGETGKTGKVALRLRQTMNALRFQEVLDTAPPGSAQARTMMNAVDKEAQTVRQRRSLLAAADDAKPIAQQPQMDATIIELDRRGRPVSSGTVLMSPRHPDGVVVPVDRDLSTTDVRWRQWDDQGWYAGKGQGTVDVVPGREGASVDHMLAYPASVMKLMVSFGVLRLVDQGRITLGTAYDYRPAEVNWLCGGPTNKTVGQYIDESLTWSSNAASCALIKLLHDHQAVDTLNKTFQDLGLETLQLKNTNPTTGGRWTNAITMSSLDTAKLLTLVNGAPGKVWTAPDGSPVTSAVLSPSSRRFFLDKLKAQGYNDMLSSANRCGTAYPARGIPHAAPSRWIGTDGTVTVNGSRFGADVRPCNAKAEVTFAHKTGWVNNAAGDAGIVRALPGKGGRSYIVAVFSNLGTQYVDANRPSTPEGIYPYSYTEKFAELGRAIDAYEKTRARLRG</sequence>
<organism evidence="2 3">
    <name type="scientific">Actinomadura viridis</name>
    <dbReference type="NCBI Taxonomy" id="58110"/>
    <lineage>
        <taxon>Bacteria</taxon>
        <taxon>Bacillati</taxon>
        <taxon>Actinomycetota</taxon>
        <taxon>Actinomycetes</taxon>
        <taxon>Streptosporangiales</taxon>
        <taxon>Thermomonosporaceae</taxon>
        <taxon>Actinomadura</taxon>
    </lineage>
</organism>